<evidence type="ECO:0000313" key="2">
    <source>
        <dbReference type="EMBL" id="RKF20149.1"/>
    </source>
</evidence>
<dbReference type="Pfam" id="PF01863">
    <property type="entry name" value="YgjP-like"/>
    <property type="match status" value="1"/>
</dbReference>
<comment type="caution">
    <text evidence="2">The sequence shown here is derived from an EMBL/GenBank/DDBJ whole genome shotgun (WGS) entry which is preliminary data.</text>
</comment>
<dbReference type="CDD" id="cd07344">
    <property type="entry name" value="M48_yhfN_like"/>
    <property type="match status" value="1"/>
</dbReference>
<proteinExistence type="predicted"/>
<gene>
    <name evidence="2" type="ORF">DBZ36_06800</name>
</gene>
<reference evidence="2 3" key="1">
    <citation type="submission" date="2018-09" db="EMBL/GenBank/DDBJ databases">
        <authorList>
            <person name="Wang Z."/>
        </authorList>
    </citation>
    <scope>NUCLEOTIDE SEQUENCE [LARGE SCALE GENOMIC DNA]</scope>
    <source>
        <strain evidence="2 3">ALS 81</strain>
    </source>
</reference>
<keyword evidence="3" id="KW-1185">Reference proteome</keyword>
<feature type="domain" description="YgjP-like metallopeptidase" evidence="1">
    <location>
        <begin position="75"/>
        <end position="149"/>
    </location>
</feature>
<dbReference type="InterPro" id="IPR002725">
    <property type="entry name" value="YgjP-like_metallopeptidase"/>
</dbReference>
<evidence type="ECO:0000313" key="3">
    <source>
        <dbReference type="Proteomes" id="UP000286482"/>
    </source>
</evidence>
<evidence type="ECO:0000259" key="1">
    <source>
        <dbReference type="Pfam" id="PF01863"/>
    </source>
</evidence>
<dbReference type="InterPro" id="IPR053136">
    <property type="entry name" value="UTP_pyrophosphatase-like"/>
</dbReference>
<dbReference type="PANTHER" id="PTHR30399">
    <property type="entry name" value="UNCHARACTERIZED PROTEIN YGJP"/>
    <property type="match status" value="1"/>
</dbReference>
<dbReference type="Gene3D" id="3.30.2010.10">
    <property type="entry name" value="Metalloproteases ('zincins'), catalytic domain"/>
    <property type="match status" value="1"/>
</dbReference>
<dbReference type="PANTHER" id="PTHR30399:SF1">
    <property type="entry name" value="UTP PYROPHOSPHATASE"/>
    <property type="match status" value="1"/>
</dbReference>
<protein>
    <submittedName>
        <fullName evidence="2">M48 family peptidase</fullName>
    </submittedName>
</protein>
<name>A0A420EHH5_9ALTE</name>
<dbReference type="OrthoDB" id="9000630at2"/>
<dbReference type="Proteomes" id="UP000286482">
    <property type="component" value="Unassembled WGS sequence"/>
</dbReference>
<organism evidence="2 3">
    <name type="scientific">Alginatibacterium sediminis</name>
    <dbReference type="NCBI Taxonomy" id="2164068"/>
    <lineage>
        <taxon>Bacteria</taxon>
        <taxon>Pseudomonadati</taxon>
        <taxon>Pseudomonadota</taxon>
        <taxon>Gammaproteobacteria</taxon>
        <taxon>Alteromonadales</taxon>
        <taxon>Alteromonadaceae</taxon>
        <taxon>Alginatibacterium</taxon>
    </lineage>
</organism>
<sequence length="165" mass="19515">MTELRYIEHYPEHLVESIRQLAEQQRLGMYLADKYPNSHEVNSDKALREFTINYKNTFLRQSAPLSKVVFDPKLHVVKHALGLHSVVSRVQGSKLKSKNEIRISSLFKQGAIEFLEMIVVHELAHLKQRQHNKAFYQLCEHMLPNYHQLEFDFRVYLCHQESTLK</sequence>
<dbReference type="AlphaFoldDB" id="A0A420EHH5"/>
<dbReference type="EMBL" id="RAQO01000004">
    <property type="protein sequence ID" value="RKF20149.1"/>
    <property type="molecule type" value="Genomic_DNA"/>
</dbReference>
<accession>A0A420EHH5</accession>
<dbReference type="RefSeq" id="WP_120354153.1">
    <property type="nucleotide sequence ID" value="NZ_RAQO01000004.1"/>
</dbReference>